<protein>
    <recommendedName>
        <fullName evidence="7">Platelet-derived growth factor (PDGF) family profile domain-containing protein</fullName>
    </recommendedName>
</protein>
<evidence type="ECO:0000256" key="2">
    <source>
        <dbReference type="ARBA" id="ARBA00023030"/>
    </source>
</evidence>
<keyword evidence="2 4" id="KW-0339">Growth factor</keyword>
<keyword evidence="6" id="KW-0732">Signal</keyword>
<dbReference type="Gene3D" id="2.10.90.10">
    <property type="entry name" value="Cystine-knot cytokines"/>
    <property type="match status" value="1"/>
</dbReference>
<dbReference type="EnsemblMetazoa" id="AMIN005323-RA">
    <property type="protein sequence ID" value="AMIN005323-PA"/>
    <property type="gene ID" value="AMIN005323"/>
</dbReference>
<name>A0A182W4R0_9DIPT</name>
<evidence type="ECO:0000313" key="9">
    <source>
        <dbReference type="Proteomes" id="UP000075920"/>
    </source>
</evidence>
<dbReference type="Pfam" id="PF00341">
    <property type="entry name" value="PDGF"/>
    <property type="match status" value="1"/>
</dbReference>
<dbReference type="PANTHER" id="PTHR11633:SF1">
    <property type="entry name" value="LD28763P"/>
    <property type="match status" value="1"/>
</dbReference>
<dbReference type="GO" id="GO:0005615">
    <property type="term" value="C:extracellular space"/>
    <property type="evidence" value="ECO:0007669"/>
    <property type="project" value="TreeGrafter"/>
</dbReference>
<dbReference type="GO" id="GO:0051781">
    <property type="term" value="P:positive regulation of cell division"/>
    <property type="evidence" value="ECO:0007669"/>
    <property type="project" value="UniProtKB-KW"/>
</dbReference>
<dbReference type="GO" id="GO:0008284">
    <property type="term" value="P:positive regulation of cell population proliferation"/>
    <property type="evidence" value="ECO:0007669"/>
    <property type="project" value="TreeGrafter"/>
</dbReference>
<evidence type="ECO:0000256" key="5">
    <source>
        <dbReference type="SAM" id="MobiDB-lite"/>
    </source>
</evidence>
<comment type="similarity">
    <text evidence="1 4">Belongs to the PDGF/VEGF growth factor family.</text>
</comment>
<keyword evidence="9" id="KW-1185">Reference proteome</keyword>
<evidence type="ECO:0000313" key="8">
    <source>
        <dbReference type="EnsemblMetazoa" id="AMIN005323-PA"/>
    </source>
</evidence>
<sequence length="398" mass="44747">MATKMRQRSMLLVVVVVLVMVLTDGSVPVVQAQQSSDRTGAIIFPDELNTRYERQRDTLAKEKRESSRRRTDEASDDTGEDGDSYNNDSSSEEFFGLPVDYARQLSELNSSADILNLLDPDSIDRRVFMENGEYSGRDLGVNPVPASCEPDSQLVSLRPENLTNPRLYYYPSCTRVKRCSGCCNTNQLVCEPVANRTILFKVNILEYRSGKRDKYSHLELVPVEEHVRCKCQCRVKEWHCTDRQVYNPNNCRCECTNKEDRNVCLQERQLKQWNPDTCTCDCLPRNEECTSGSHYDRSACKCLPKNTLHLPVGGVAKYGDTSTSYPLLTTATSYKTMARTLPEPIHGGPSGSDRETYPGAPGSVMVTLSANRRVNAKMIQPQPNTTDGGRTEPETKRG</sequence>
<reference evidence="8" key="2">
    <citation type="submission" date="2020-05" db="UniProtKB">
        <authorList>
            <consortium name="EnsemblMetazoa"/>
        </authorList>
    </citation>
    <scope>IDENTIFICATION</scope>
    <source>
        <strain evidence="8">MINIMUS1</strain>
    </source>
</reference>
<dbReference type="Proteomes" id="UP000075920">
    <property type="component" value="Unassembled WGS sequence"/>
</dbReference>
<reference evidence="9" key="1">
    <citation type="submission" date="2013-03" db="EMBL/GenBank/DDBJ databases">
        <title>The Genome Sequence of Anopheles minimus MINIMUS1.</title>
        <authorList>
            <consortium name="The Broad Institute Genomics Platform"/>
            <person name="Neafsey D.E."/>
            <person name="Walton C."/>
            <person name="Walker B."/>
            <person name="Young S.K."/>
            <person name="Zeng Q."/>
            <person name="Gargeya S."/>
            <person name="Fitzgerald M."/>
            <person name="Haas B."/>
            <person name="Abouelleil A."/>
            <person name="Allen A.W."/>
            <person name="Alvarado L."/>
            <person name="Arachchi H.M."/>
            <person name="Berlin A.M."/>
            <person name="Chapman S.B."/>
            <person name="Gainer-Dewar J."/>
            <person name="Goldberg J."/>
            <person name="Griggs A."/>
            <person name="Gujja S."/>
            <person name="Hansen M."/>
            <person name="Howarth C."/>
            <person name="Imamovic A."/>
            <person name="Ireland A."/>
            <person name="Larimer J."/>
            <person name="McCowan C."/>
            <person name="Murphy C."/>
            <person name="Pearson M."/>
            <person name="Poon T.W."/>
            <person name="Priest M."/>
            <person name="Roberts A."/>
            <person name="Saif S."/>
            <person name="Shea T."/>
            <person name="Sisk P."/>
            <person name="Sykes S."/>
            <person name="Wortman J."/>
            <person name="Nusbaum C."/>
            <person name="Birren B."/>
        </authorList>
    </citation>
    <scope>NUCLEOTIDE SEQUENCE [LARGE SCALE GENOMIC DNA]</scope>
    <source>
        <strain evidence="9">MINIMUS1</strain>
    </source>
</reference>
<dbReference type="GO" id="GO:0016020">
    <property type="term" value="C:membrane"/>
    <property type="evidence" value="ECO:0007669"/>
    <property type="project" value="InterPro"/>
</dbReference>
<evidence type="ECO:0000259" key="7">
    <source>
        <dbReference type="PROSITE" id="PS50278"/>
    </source>
</evidence>
<evidence type="ECO:0000256" key="3">
    <source>
        <dbReference type="ARBA" id="ARBA00023246"/>
    </source>
</evidence>
<dbReference type="GO" id="GO:0070851">
    <property type="term" value="F:growth factor receptor binding"/>
    <property type="evidence" value="ECO:0007669"/>
    <property type="project" value="TreeGrafter"/>
</dbReference>
<evidence type="ECO:0000256" key="6">
    <source>
        <dbReference type="SAM" id="SignalP"/>
    </source>
</evidence>
<feature type="region of interest" description="Disordered" evidence="5">
    <location>
        <begin position="374"/>
        <end position="398"/>
    </location>
</feature>
<dbReference type="PROSITE" id="PS50278">
    <property type="entry name" value="PDGF_2"/>
    <property type="match status" value="1"/>
</dbReference>
<dbReference type="InterPro" id="IPR029034">
    <property type="entry name" value="Cystine-knot_cytokine"/>
</dbReference>
<dbReference type="SUPFAM" id="SSF57501">
    <property type="entry name" value="Cystine-knot cytokines"/>
    <property type="match status" value="1"/>
</dbReference>
<feature type="signal peptide" evidence="6">
    <location>
        <begin position="1"/>
        <end position="25"/>
    </location>
</feature>
<proteinExistence type="inferred from homology"/>
<feature type="region of interest" description="Disordered" evidence="5">
    <location>
        <begin position="53"/>
        <end position="92"/>
    </location>
</feature>
<evidence type="ECO:0000256" key="4">
    <source>
        <dbReference type="RuleBase" id="RU003818"/>
    </source>
</evidence>
<evidence type="ECO:0000256" key="1">
    <source>
        <dbReference type="ARBA" id="ARBA00006686"/>
    </source>
</evidence>
<feature type="domain" description="Platelet-derived growth factor (PDGF) family profile" evidence="7">
    <location>
        <begin position="146"/>
        <end position="236"/>
    </location>
</feature>
<dbReference type="GO" id="GO:0008083">
    <property type="term" value="F:growth factor activity"/>
    <property type="evidence" value="ECO:0007669"/>
    <property type="project" value="UniProtKB-KW"/>
</dbReference>
<dbReference type="VEuPathDB" id="VectorBase:AMIN005323"/>
<dbReference type="AlphaFoldDB" id="A0A182W4R0"/>
<dbReference type="InterPro" id="IPR000072">
    <property type="entry name" value="PDGF/VEGF_dom"/>
</dbReference>
<dbReference type="PANTHER" id="PTHR11633">
    <property type="entry name" value="PLATELET-DERIVED GROWTH FACTOR"/>
    <property type="match status" value="1"/>
</dbReference>
<organism evidence="8 9">
    <name type="scientific">Anopheles minimus</name>
    <dbReference type="NCBI Taxonomy" id="112268"/>
    <lineage>
        <taxon>Eukaryota</taxon>
        <taxon>Metazoa</taxon>
        <taxon>Ecdysozoa</taxon>
        <taxon>Arthropoda</taxon>
        <taxon>Hexapoda</taxon>
        <taxon>Insecta</taxon>
        <taxon>Pterygota</taxon>
        <taxon>Neoptera</taxon>
        <taxon>Endopterygota</taxon>
        <taxon>Diptera</taxon>
        <taxon>Nematocera</taxon>
        <taxon>Culicoidea</taxon>
        <taxon>Culicidae</taxon>
        <taxon>Anophelinae</taxon>
        <taxon>Anopheles</taxon>
    </lineage>
</organism>
<keyword evidence="3" id="KW-0497">Mitogen</keyword>
<feature type="compositionally biased region" description="Basic and acidic residues" evidence="5">
    <location>
        <begin position="53"/>
        <end position="73"/>
    </location>
</feature>
<feature type="compositionally biased region" description="Basic and acidic residues" evidence="5">
    <location>
        <begin position="389"/>
        <end position="398"/>
    </location>
</feature>
<feature type="chain" id="PRO_5008140860" description="Platelet-derived growth factor (PDGF) family profile domain-containing protein" evidence="6">
    <location>
        <begin position="26"/>
        <end position="398"/>
    </location>
</feature>
<dbReference type="SMART" id="SM00141">
    <property type="entry name" value="PDGF"/>
    <property type="match status" value="1"/>
</dbReference>
<dbReference type="STRING" id="112268.A0A182W4R0"/>
<accession>A0A182W4R0</accession>
<feature type="compositionally biased region" description="Acidic residues" evidence="5">
    <location>
        <begin position="74"/>
        <end position="83"/>
    </location>
</feature>